<reference evidence="11 12" key="1">
    <citation type="journal article" date="2014" name="Genome Announc.">
        <title>Genome Sequence of Gammaproteobacterial Pseudohaliea rubra Type Strain DSM 19751, Isolated from Coastal Seawater of the Mediterranean Sea.</title>
        <authorList>
            <person name="Spring S."/>
            <person name="Fiebig A."/>
            <person name="Riedel T."/>
            <person name="Goker M."/>
            <person name="Klenk H.P."/>
        </authorList>
    </citation>
    <scope>NUCLEOTIDE SEQUENCE [LARGE SCALE GENOMIC DNA]</scope>
    <source>
        <strain evidence="11 12">DSM 19751</strain>
    </source>
</reference>
<comment type="function">
    <text evidence="10">Catalyzes the dephosphorylation of histidinol-phosphate to histidinol, the direct precursor of histidine.</text>
</comment>
<gene>
    <name evidence="11" type="ORF">HRUBRA_01317</name>
</gene>
<evidence type="ECO:0000256" key="8">
    <source>
        <dbReference type="ARBA" id="ARBA00033209"/>
    </source>
</evidence>
<name>A0A095VSS3_9GAMM</name>
<dbReference type="EMBL" id="AUVB01000038">
    <property type="protein sequence ID" value="KGE04093.1"/>
    <property type="molecule type" value="Genomic_DNA"/>
</dbReference>
<dbReference type="CDD" id="cd02612">
    <property type="entry name" value="HAD_PGPPase"/>
    <property type="match status" value="1"/>
</dbReference>
<evidence type="ECO:0000256" key="2">
    <source>
        <dbReference type="ARBA" id="ARBA00009184"/>
    </source>
</evidence>
<dbReference type="STRING" id="1265313.HRUBRA_01317"/>
<organism evidence="11 12">
    <name type="scientific">Pseudohaliea rubra DSM 19751</name>
    <dbReference type="NCBI Taxonomy" id="1265313"/>
    <lineage>
        <taxon>Bacteria</taxon>
        <taxon>Pseudomonadati</taxon>
        <taxon>Pseudomonadota</taxon>
        <taxon>Gammaproteobacteria</taxon>
        <taxon>Cellvibrionales</taxon>
        <taxon>Halieaceae</taxon>
        <taxon>Pseudohaliea</taxon>
    </lineage>
</organism>
<evidence type="ECO:0000256" key="5">
    <source>
        <dbReference type="ARBA" id="ARBA00022723"/>
    </source>
</evidence>
<dbReference type="HOGENOM" id="CLU_052657_1_1_6"/>
<dbReference type="PANTHER" id="PTHR43344">
    <property type="entry name" value="PHOSPHOSERINE PHOSPHATASE"/>
    <property type="match status" value="1"/>
</dbReference>
<evidence type="ECO:0000256" key="10">
    <source>
        <dbReference type="ARBA" id="ARBA00053547"/>
    </source>
</evidence>
<evidence type="ECO:0000256" key="7">
    <source>
        <dbReference type="ARBA" id="ARBA00022842"/>
    </source>
</evidence>
<dbReference type="Pfam" id="PF12710">
    <property type="entry name" value="HAD"/>
    <property type="match status" value="1"/>
</dbReference>
<comment type="caution">
    <text evidence="11">The sequence shown here is derived from an EMBL/GenBank/DDBJ whole genome shotgun (WGS) entry which is preliminary data.</text>
</comment>
<keyword evidence="12" id="KW-1185">Reference proteome</keyword>
<dbReference type="Gene3D" id="3.40.50.1000">
    <property type="entry name" value="HAD superfamily/HAD-like"/>
    <property type="match status" value="1"/>
</dbReference>
<evidence type="ECO:0000313" key="12">
    <source>
        <dbReference type="Proteomes" id="UP000029640"/>
    </source>
</evidence>
<dbReference type="SUPFAM" id="SSF56784">
    <property type="entry name" value="HAD-like"/>
    <property type="match status" value="1"/>
</dbReference>
<proteinExistence type="inferred from homology"/>
<dbReference type="Proteomes" id="UP000029640">
    <property type="component" value="Unassembled WGS sequence"/>
</dbReference>
<dbReference type="GO" id="GO:0004401">
    <property type="term" value="F:histidinol-phosphatase activity"/>
    <property type="evidence" value="ECO:0007669"/>
    <property type="project" value="UniProtKB-EC"/>
</dbReference>
<sequence>MALAIFDLDNTLIAGDSDHLWGEWLCGEGIVDAGAFAARNARFYADYCAGTLDIHAYLAFALAPLRGRTVTEVERWQQRFLADCITPIMLPAAQALLRRHRASGDTLLVITATNEVVTRPIARALGVEHLIGCGVEVVDGVYTGEPVGLPSYREGKVDRLRAWLEGRKETLADATFYSDSHNDLPLLKRVDHPVAVDPDPELAAQATASGWQIISLRS</sequence>
<dbReference type="InterPro" id="IPR050582">
    <property type="entry name" value="HAD-like_SerB"/>
</dbReference>
<keyword evidence="6 11" id="KW-0378">Hydrolase</keyword>
<dbReference type="NCBIfam" id="TIGR01490">
    <property type="entry name" value="HAD-SF-IB-hyp1"/>
    <property type="match status" value="1"/>
</dbReference>
<dbReference type="eggNOG" id="COG0560">
    <property type="taxonomic scope" value="Bacteria"/>
</dbReference>
<dbReference type="GO" id="GO:0046872">
    <property type="term" value="F:metal ion binding"/>
    <property type="evidence" value="ECO:0007669"/>
    <property type="project" value="UniProtKB-KW"/>
</dbReference>
<dbReference type="NCBIfam" id="TIGR01488">
    <property type="entry name" value="HAD-SF-IB"/>
    <property type="match status" value="1"/>
</dbReference>
<comment type="similarity">
    <text evidence="2">Belongs to the HAD-like hydrolase superfamily. SerB family.</text>
</comment>
<dbReference type="InterPro" id="IPR006385">
    <property type="entry name" value="HAD_hydro_SerB1"/>
</dbReference>
<evidence type="ECO:0000256" key="6">
    <source>
        <dbReference type="ARBA" id="ARBA00022801"/>
    </source>
</evidence>
<evidence type="ECO:0000256" key="3">
    <source>
        <dbReference type="ARBA" id="ARBA00013085"/>
    </source>
</evidence>
<dbReference type="PATRIC" id="fig|1265313.6.peg.1301"/>
<protein>
    <recommendedName>
        <fullName evidence="4">Histidinol-phosphatase</fullName>
        <ecNumber evidence="3">3.1.3.15</ecNumber>
    </recommendedName>
    <alternativeName>
        <fullName evidence="8">Histidinol-phosphate phosphatase</fullName>
    </alternativeName>
</protein>
<dbReference type="FunFam" id="3.40.50.1000:FF:000025">
    <property type="entry name" value="HAD hydrolase, family IB"/>
    <property type="match status" value="1"/>
</dbReference>
<dbReference type="RefSeq" id="WP_035515585.1">
    <property type="nucleotide sequence ID" value="NZ_KN234756.1"/>
</dbReference>
<dbReference type="AlphaFoldDB" id="A0A095VSS3"/>
<dbReference type="InterPro" id="IPR023214">
    <property type="entry name" value="HAD_sf"/>
</dbReference>
<evidence type="ECO:0000256" key="9">
    <source>
        <dbReference type="ARBA" id="ARBA00052092"/>
    </source>
</evidence>
<keyword evidence="5" id="KW-0479">Metal-binding</keyword>
<evidence type="ECO:0000256" key="1">
    <source>
        <dbReference type="ARBA" id="ARBA00004970"/>
    </source>
</evidence>
<evidence type="ECO:0000256" key="4">
    <source>
        <dbReference type="ARBA" id="ARBA00021697"/>
    </source>
</evidence>
<keyword evidence="7" id="KW-0460">Magnesium</keyword>
<dbReference type="Gene3D" id="1.20.1440.100">
    <property type="entry name" value="SG protein - dephosphorylation function"/>
    <property type="match status" value="1"/>
</dbReference>
<dbReference type="PANTHER" id="PTHR43344:SF13">
    <property type="entry name" value="PHOSPHATASE RV3661-RELATED"/>
    <property type="match status" value="1"/>
</dbReference>
<dbReference type="InterPro" id="IPR036412">
    <property type="entry name" value="HAD-like_sf"/>
</dbReference>
<evidence type="ECO:0000313" key="11">
    <source>
        <dbReference type="EMBL" id="KGE04093.1"/>
    </source>
</evidence>
<dbReference type="OrthoDB" id="9784466at2"/>
<comment type="pathway">
    <text evidence="1">Amino-acid biosynthesis; L-histidine biosynthesis; L-histidine from 5-phospho-alpha-D-ribose 1-diphosphate: step 8/9.</text>
</comment>
<comment type="catalytic activity">
    <reaction evidence="9">
        <text>L-histidinol phosphate + H2O = L-histidinol + phosphate</text>
        <dbReference type="Rhea" id="RHEA:14465"/>
        <dbReference type="ChEBI" id="CHEBI:15377"/>
        <dbReference type="ChEBI" id="CHEBI:43474"/>
        <dbReference type="ChEBI" id="CHEBI:57699"/>
        <dbReference type="ChEBI" id="CHEBI:57980"/>
        <dbReference type="EC" id="3.1.3.15"/>
    </reaction>
    <physiologicalReaction direction="left-to-right" evidence="9">
        <dbReference type="Rhea" id="RHEA:14466"/>
    </physiologicalReaction>
</comment>
<accession>A0A095VSS3</accession>
<dbReference type="EC" id="3.1.3.15" evidence="3"/>